<sequence length="225" mass="25021">MRILIVEDQPEMASLLAERLTQSGYVADSVGTLADAMEALKQYEYPMMLLDRRLPDGDGVSILQTVRSTKPGVRVMLVTALRSIDERISGLDAGADDYLTKPFDVDELLARIRAVLRRPDGACLPPVLLGDLSFDLNQREAFVRGQPFVVCKRELLLLEALVRRAGRAVKHSTLISEIYGLNDSVQLDALKMSVSRLRQRLKECGAGVEIHTLRGIGYLIERSRS</sequence>
<dbReference type="InterPro" id="IPR001867">
    <property type="entry name" value="OmpR/PhoB-type_DNA-bd"/>
</dbReference>
<dbReference type="RefSeq" id="WP_332082357.1">
    <property type="nucleotide sequence ID" value="NZ_JAZHYN010000037.1"/>
</dbReference>
<comment type="caution">
    <text evidence="6">The sequence shown here is derived from an EMBL/GenBank/DDBJ whole genome shotgun (WGS) entry which is preliminary data.</text>
</comment>
<keyword evidence="7" id="KW-1185">Reference proteome</keyword>
<dbReference type="Gene3D" id="1.10.10.10">
    <property type="entry name" value="Winged helix-like DNA-binding domain superfamily/Winged helix DNA-binding domain"/>
    <property type="match status" value="1"/>
</dbReference>
<proteinExistence type="predicted"/>
<name>A0ABU7XJE9_9HYPH</name>
<evidence type="ECO:0000256" key="1">
    <source>
        <dbReference type="ARBA" id="ARBA00023125"/>
    </source>
</evidence>
<reference evidence="6 7" key="1">
    <citation type="submission" date="2024-02" db="EMBL/GenBank/DDBJ databases">
        <authorList>
            <person name="Grouzdev D."/>
        </authorList>
    </citation>
    <scope>NUCLEOTIDE SEQUENCE [LARGE SCALE GENOMIC DNA]</scope>
    <source>
        <strain evidence="6 7">9N</strain>
    </source>
</reference>
<gene>
    <name evidence="6" type="ORF">V3H18_12270</name>
</gene>
<dbReference type="Pfam" id="PF00072">
    <property type="entry name" value="Response_reg"/>
    <property type="match status" value="1"/>
</dbReference>
<dbReference type="PANTHER" id="PTHR48111:SF36">
    <property type="entry name" value="TRANSCRIPTIONAL REGULATORY PROTEIN CUTR"/>
    <property type="match status" value="1"/>
</dbReference>
<dbReference type="EMBL" id="JAZHYN010000037">
    <property type="protein sequence ID" value="MEF3367310.1"/>
    <property type="molecule type" value="Genomic_DNA"/>
</dbReference>
<dbReference type="PROSITE" id="PS50110">
    <property type="entry name" value="RESPONSE_REGULATORY"/>
    <property type="match status" value="1"/>
</dbReference>
<evidence type="ECO:0000256" key="3">
    <source>
        <dbReference type="PROSITE-ProRule" id="PRU01091"/>
    </source>
</evidence>
<dbReference type="InterPro" id="IPR001789">
    <property type="entry name" value="Sig_transdc_resp-reg_receiver"/>
</dbReference>
<dbReference type="Proteomes" id="UP001350748">
    <property type="component" value="Unassembled WGS sequence"/>
</dbReference>
<evidence type="ECO:0000313" key="6">
    <source>
        <dbReference type="EMBL" id="MEF3367310.1"/>
    </source>
</evidence>
<protein>
    <submittedName>
        <fullName evidence="6">Response regulator transcription factor</fullName>
    </submittedName>
</protein>
<organism evidence="6 7">
    <name type="scientific">Methylocystis borbori</name>
    <dbReference type="NCBI Taxonomy" id="3118750"/>
    <lineage>
        <taxon>Bacteria</taxon>
        <taxon>Pseudomonadati</taxon>
        <taxon>Pseudomonadota</taxon>
        <taxon>Alphaproteobacteria</taxon>
        <taxon>Hyphomicrobiales</taxon>
        <taxon>Methylocystaceae</taxon>
        <taxon>Methylocystis</taxon>
    </lineage>
</organism>
<evidence type="ECO:0000259" key="5">
    <source>
        <dbReference type="PROSITE" id="PS51755"/>
    </source>
</evidence>
<evidence type="ECO:0000259" key="4">
    <source>
        <dbReference type="PROSITE" id="PS50110"/>
    </source>
</evidence>
<dbReference type="SMART" id="SM00448">
    <property type="entry name" value="REC"/>
    <property type="match status" value="1"/>
</dbReference>
<dbReference type="InterPro" id="IPR039420">
    <property type="entry name" value="WalR-like"/>
</dbReference>
<dbReference type="SMART" id="SM00862">
    <property type="entry name" value="Trans_reg_C"/>
    <property type="match status" value="1"/>
</dbReference>
<keyword evidence="2" id="KW-0597">Phosphoprotein</keyword>
<dbReference type="Gene3D" id="6.10.250.690">
    <property type="match status" value="1"/>
</dbReference>
<feature type="domain" description="Response regulatory" evidence="4">
    <location>
        <begin position="2"/>
        <end position="116"/>
    </location>
</feature>
<keyword evidence="1 3" id="KW-0238">DNA-binding</keyword>
<feature type="domain" description="OmpR/PhoB-type" evidence="5">
    <location>
        <begin position="124"/>
        <end position="222"/>
    </location>
</feature>
<dbReference type="Gene3D" id="3.40.50.2300">
    <property type="match status" value="1"/>
</dbReference>
<dbReference type="SUPFAM" id="SSF52172">
    <property type="entry name" value="CheY-like"/>
    <property type="match status" value="1"/>
</dbReference>
<dbReference type="Pfam" id="PF00486">
    <property type="entry name" value="Trans_reg_C"/>
    <property type="match status" value="1"/>
</dbReference>
<feature type="DNA-binding region" description="OmpR/PhoB-type" evidence="3">
    <location>
        <begin position="124"/>
        <end position="222"/>
    </location>
</feature>
<dbReference type="InterPro" id="IPR036388">
    <property type="entry name" value="WH-like_DNA-bd_sf"/>
</dbReference>
<dbReference type="PROSITE" id="PS51755">
    <property type="entry name" value="OMPR_PHOB"/>
    <property type="match status" value="1"/>
</dbReference>
<dbReference type="PANTHER" id="PTHR48111">
    <property type="entry name" value="REGULATOR OF RPOS"/>
    <property type="match status" value="1"/>
</dbReference>
<dbReference type="InterPro" id="IPR011006">
    <property type="entry name" value="CheY-like_superfamily"/>
</dbReference>
<accession>A0ABU7XJE9</accession>
<evidence type="ECO:0000313" key="7">
    <source>
        <dbReference type="Proteomes" id="UP001350748"/>
    </source>
</evidence>
<evidence type="ECO:0000256" key="2">
    <source>
        <dbReference type="PROSITE-ProRule" id="PRU00169"/>
    </source>
</evidence>
<feature type="modified residue" description="4-aspartylphosphate" evidence="2">
    <location>
        <position position="51"/>
    </location>
</feature>
<dbReference type="CDD" id="cd00383">
    <property type="entry name" value="trans_reg_C"/>
    <property type="match status" value="1"/>
</dbReference>